<accession>A0A316U847</accession>
<name>A0A316U847_9BASI</name>
<gene>
    <name evidence="2" type="ORF">BCV69DRAFT_282059</name>
</gene>
<protein>
    <submittedName>
        <fullName evidence="2">Uncharacterized protein</fullName>
    </submittedName>
</protein>
<evidence type="ECO:0000313" key="3">
    <source>
        <dbReference type="Proteomes" id="UP000245942"/>
    </source>
</evidence>
<dbReference type="GeneID" id="37013947"/>
<reference evidence="2 3" key="1">
    <citation type="journal article" date="2018" name="Mol. Biol. Evol.">
        <title>Broad Genomic Sampling Reveals a Smut Pathogenic Ancestry of the Fungal Clade Ustilaginomycotina.</title>
        <authorList>
            <person name="Kijpornyongpan T."/>
            <person name="Mondo S.J."/>
            <person name="Barry K."/>
            <person name="Sandor L."/>
            <person name="Lee J."/>
            <person name="Lipzen A."/>
            <person name="Pangilinan J."/>
            <person name="LaButti K."/>
            <person name="Hainaut M."/>
            <person name="Henrissat B."/>
            <person name="Grigoriev I.V."/>
            <person name="Spatafora J.W."/>
            <person name="Aime M.C."/>
        </authorList>
    </citation>
    <scope>NUCLEOTIDE SEQUENCE [LARGE SCALE GENOMIC DNA]</scope>
    <source>
        <strain evidence="2 3">MCA 4718</strain>
    </source>
</reference>
<evidence type="ECO:0000256" key="1">
    <source>
        <dbReference type="SAM" id="MobiDB-lite"/>
    </source>
</evidence>
<organism evidence="2 3">
    <name type="scientific">Pseudomicrostroma glucosiphilum</name>
    <dbReference type="NCBI Taxonomy" id="1684307"/>
    <lineage>
        <taxon>Eukaryota</taxon>
        <taxon>Fungi</taxon>
        <taxon>Dikarya</taxon>
        <taxon>Basidiomycota</taxon>
        <taxon>Ustilaginomycotina</taxon>
        <taxon>Exobasidiomycetes</taxon>
        <taxon>Microstromatales</taxon>
        <taxon>Microstromatales incertae sedis</taxon>
        <taxon>Pseudomicrostroma</taxon>
    </lineage>
</organism>
<feature type="region of interest" description="Disordered" evidence="1">
    <location>
        <begin position="74"/>
        <end position="98"/>
    </location>
</feature>
<proteinExistence type="predicted"/>
<sequence>MSWHSSCFRQTRQRLLQSLRTSSASDLPRPAVALGFAHRPVGCPCLHTIKRSYYTTPVFEYAYQDPYSSSWASTSSSTSNLDLHPTPVDTSLFEEESPTGADAYLAQPQVQQKINYEAPSPSTILQQMLTGSGEEQDFISPDQLSQAYTTLQQLKELHSTLGPPRICYLHAAFAAFPQRKRHEALEWLEMMPSWRDSSRLEKKIIAEKLIKLLHWLNRKTSKQPQTLQQVLEILLVKKWHSDPRLREIFSKAAYNAFMTVPESFGVYNLWLRLAVHMDMPGIGCDQRRVVMSQIYHIALRHLALTGRFEDAVKLVLLSDPWQPTYLPPINGFTWRLLLEELASEPSDERLLMAQGLQGHLHNILRRLSEEPHHKGEDKKPASGNWTPPEWNSAHVSYLLKVSSIVDQLAAGEAMPPSSLRDDPATLHRRALERRSYAMSTLLPGDVKEQALETTVAQGRVGGKEVEPKGVSRAAHLMSRLVENDQFGDSIATAIASHQLRLLDRSGVNVEEAARLPSDVAPIDMEAQKILSAGRGGKGLWEMAYLWLLAHRRQYRDALHYFTRTWHTTGEFSQELLDQAMGEQAPAITEDDLTSTSFLLWPSSYVLNLANGCLVQDVLSGVDAFKESDQERHEFLQTAVSKASQCYRIWMAGLQRMEESGGGDLRRLDSYAFDPWLNGLLPQYIKMSGIAGVEEDQRVDLSKMLAGLPLFDAFRTEGDVKLSLGSHHALQFLRDMQMLSVKPSLATYTTLLDTLARDAPRAWPLIEHICSQLGMVPSVADSLDTKSAFLADEKDSSHLKRSYLIAFTALLRGLHAIPTKLGGQYAGVPHARRVREWLRDLTVPSTSNPGQEKQDGSSPEVGEGRLVFTEDDIRDDFKLMAVLQKCQEVERQAEENASWTREGSG</sequence>
<evidence type="ECO:0000313" key="2">
    <source>
        <dbReference type="EMBL" id="PWN21322.1"/>
    </source>
</evidence>
<dbReference type="EMBL" id="KZ819325">
    <property type="protein sequence ID" value="PWN21322.1"/>
    <property type="molecule type" value="Genomic_DNA"/>
</dbReference>
<dbReference type="Proteomes" id="UP000245942">
    <property type="component" value="Unassembled WGS sequence"/>
</dbReference>
<dbReference type="OrthoDB" id="10685750at2759"/>
<keyword evidence="3" id="KW-1185">Reference proteome</keyword>
<feature type="region of interest" description="Disordered" evidence="1">
    <location>
        <begin position="841"/>
        <end position="864"/>
    </location>
</feature>
<dbReference type="RefSeq" id="XP_025348482.1">
    <property type="nucleotide sequence ID" value="XM_025492213.1"/>
</dbReference>
<dbReference type="AlphaFoldDB" id="A0A316U847"/>